<sequence>MGIENWIEAPASTEDRHNYLKTRTIDLIINKKLHKSAVVSGLGLGVTLASVTILDNPNIAIVSGMLTGANIGKDALIISIREAFKKGGYLRILR</sequence>
<evidence type="ECO:0000313" key="1">
    <source>
        <dbReference type="EMBL" id="OGM11536.1"/>
    </source>
</evidence>
<evidence type="ECO:0000313" key="2">
    <source>
        <dbReference type="Proteomes" id="UP000178533"/>
    </source>
</evidence>
<gene>
    <name evidence="1" type="ORF">A2W13_03065</name>
</gene>
<comment type="caution">
    <text evidence="1">The sequence shown here is derived from an EMBL/GenBank/DDBJ whole genome shotgun (WGS) entry which is preliminary data.</text>
</comment>
<accession>A0A1F7X938</accession>
<proteinExistence type="predicted"/>
<organism evidence="1 2">
    <name type="scientific">Candidatus Woesebacteria bacterium RBG_16_36_11</name>
    <dbReference type="NCBI Taxonomy" id="1802481"/>
    <lineage>
        <taxon>Bacteria</taxon>
        <taxon>Candidatus Woeseibacteriota</taxon>
    </lineage>
</organism>
<reference evidence="1 2" key="1">
    <citation type="journal article" date="2016" name="Nat. Commun.">
        <title>Thousands of microbial genomes shed light on interconnected biogeochemical processes in an aquifer system.</title>
        <authorList>
            <person name="Anantharaman K."/>
            <person name="Brown C.T."/>
            <person name="Hug L.A."/>
            <person name="Sharon I."/>
            <person name="Castelle C.J."/>
            <person name="Probst A.J."/>
            <person name="Thomas B.C."/>
            <person name="Singh A."/>
            <person name="Wilkins M.J."/>
            <person name="Karaoz U."/>
            <person name="Brodie E.L."/>
            <person name="Williams K.H."/>
            <person name="Hubbard S.S."/>
            <person name="Banfield J.F."/>
        </authorList>
    </citation>
    <scope>NUCLEOTIDE SEQUENCE [LARGE SCALE GENOMIC DNA]</scope>
</reference>
<name>A0A1F7X938_9BACT</name>
<protein>
    <submittedName>
        <fullName evidence="1">Uncharacterized protein</fullName>
    </submittedName>
</protein>
<dbReference type="Proteomes" id="UP000178533">
    <property type="component" value="Unassembled WGS sequence"/>
</dbReference>
<dbReference type="EMBL" id="MGFT01000019">
    <property type="protein sequence ID" value="OGM11536.1"/>
    <property type="molecule type" value="Genomic_DNA"/>
</dbReference>
<dbReference type="AlphaFoldDB" id="A0A1F7X938"/>